<dbReference type="PANTHER" id="PTHR11473">
    <property type="entry name" value="AROMATIC AMINO ACID HYDROXYLASE"/>
    <property type="match status" value="1"/>
</dbReference>
<sequence length="249" mass="29200">MTPNLELRSVPVMPNYTDQDHQTWATLYHAQMQRVPDYACELFLSGLSKLAFDPDRLPDPRVISERLYRQTRWTLGDAQNEYLNAVEWFEHLRERRFPVTNYIRQPSELEFTPLPDVFHDYFGHLAYFMDPYFADLAQAFAPLFFAGDARQQLEISRLWWYTTEFGLIRERGALKAFGAGLISSIAELQKAFAPDTPRVPFDIRRAAELDSAKYHMHSLYFVFDDVEQIYNILRDYARMEGLPEPAGIR</sequence>
<evidence type="ECO:0000313" key="10">
    <source>
        <dbReference type="Proteomes" id="UP000230790"/>
    </source>
</evidence>
<evidence type="ECO:0000256" key="1">
    <source>
        <dbReference type="ARBA" id="ARBA00001954"/>
    </source>
</evidence>
<evidence type="ECO:0000259" key="8">
    <source>
        <dbReference type="PROSITE" id="PS51410"/>
    </source>
</evidence>
<keyword evidence="6" id="KW-0503">Monooxygenase</keyword>
<dbReference type="PROSITE" id="PS51410">
    <property type="entry name" value="BH4_AAA_HYDROXYL_2"/>
    <property type="match status" value="1"/>
</dbReference>
<comment type="cofactor">
    <cofactor evidence="1 7">
        <name>Fe(2+)</name>
        <dbReference type="ChEBI" id="CHEBI:29033"/>
    </cofactor>
</comment>
<dbReference type="InterPro" id="IPR036951">
    <property type="entry name" value="ArAA_hydroxylase_sf"/>
</dbReference>
<dbReference type="Gene3D" id="1.10.800.10">
    <property type="entry name" value="Aromatic amino acid hydroxylase"/>
    <property type="match status" value="1"/>
</dbReference>
<evidence type="ECO:0000256" key="6">
    <source>
        <dbReference type="ARBA" id="ARBA00023033"/>
    </source>
</evidence>
<evidence type="ECO:0000256" key="7">
    <source>
        <dbReference type="PIRSR" id="PIRSR601273-2"/>
    </source>
</evidence>
<dbReference type="Pfam" id="PF00351">
    <property type="entry name" value="Biopterin_H"/>
    <property type="match status" value="1"/>
</dbReference>
<feature type="binding site" evidence="7">
    <location>
        <position position="124"/>
    </location>
    <ligand>
        <name>Fe cation</name>
        <dbReference type="ChEBI" id="CHEBI:24875"/>
    </ligand>
</feature>
<dbReference type="GO" id="GO:0005506">
    <property type="term" value="F:iron ion binding"/>
    <property type="evidence" value="ECO:0007669"/>
    <property type="project" value="InterPro"/>
</dbReference>
<dbReference type="EMBL" id="PGTN01000030">
    <property type="protein sequence ID" value="PJF47914.1"/>
    <property type="molecule type" value="Genomic_DNA"/>
</dbReference>
<dbReference type="AlphaFoldDB" id="A0A2M8QDN5"/>
<keyword evidence="4" id="KW-0560">Oxidoreductase</keyword>
<evidence type="ECO:0000256" key="2">
    <source>
        <dbReference type="ARBA" id="ARBA00009712"/>
    </source>
</evidence>
<organism evidence="9 10">
    <name type="scientific">Candidatus Thermofonsia Clade 3 bacterium</name>
    <dbReference type="NCBI Taxonomy" id="2364212"/>
    <lineage>
        <taxon>Bacteria</taxon>
        <taxon>Bacillati</taxon>
        <taxon>Chloroflexota</taxon>
        <taxon>Candidatus Thermofontia</taxon>
        <taxon>Candidatus Thermofonsia Clade 3</taxon>
    </lineage>
</organism>
<dbReference type="PANTHER" id="PTHR11473:SF24">
    <property type="entry name" value="PHENYLALANINE-4-HYDROXYLASE"/>
    <property type="match status" value="1"/>
</dbReference>
<name>A0A2M8QDN5_9CHLR</name>
<keyword evidence="5 7" id="KW-0408">Iron</keyword>
<gene>
    <name evidence="9" type="ORF">CUN48_06070</name>
</gene>
<evidence type="ECO:0000313" key="9">
    <source>
        <dbReference type="EMBL" id="PJF47914.1"/>
    </source>
</evidence>
<protein>
    <submittedName>
        <fullName evidence="9">Amino acid hydroxylase</fullName>
    </submittedName>
</protein>
<feature type="binding site" evidence="7">
    <location>
        <position position="164"/>
    </location>
    <ligand>
        <name>Fe cation</name>
        <dbReference type="ChEBI" id="CHEBI:24875"/>
    </ligand>
</feature>
<dbReference type="InterPro" id="IPR036329">
    <property type="entry name" value="Aro-AA_hydroxylase_C_sf"/>
</dbReference>
<evidence type="ECO:0000256" key="4">
    <source>
        <dbReference type="ARBA" id="ARBA00023002"/>
    </source>
</evidence>
<feature type="domain" description="Biopterin-dependent aromatic amino acid hydroxylase family profile" evidence="8">
    <location>
        <begin position="1"/>
        <end position="249"/>
    </location>
</feature>
<dbReference type="InterPro" id="IPR019774">
    <property type="entry name" value="Aromatic-AA_hydroxylase_C"/>
</dbReference>
<dbReference type="InterPro" id="IPR001273">
    <property type="entry name" value="ArAA_hydroxylase"/>
</dbReference>
<evidence type="ECO:0000256" key="3">
    <source>
        <dbReference type="ARBA" id="ARBA00022723"/>
    </source>
</evidence>
<dbReference type="Proteomes" id="UP000230790">
    <property type="component" value="Unassembled WGS sequence"/>
</dbReference>
<evidence type="ECO:0000256" key="5">
    <source>
        <dbReference type="ARBA" id="ARBA00023004"/>
    </source>
</evidence>
<comment type="caution">
    <text evidence="9">The sequence shown here is derived from an EMBL/GenBank/DDBJ whole genome shotgun (WGS) entry which is preliminary data.</text>
</comment>
<reference evidence="9 10" key="1">
    <citation type="submission" date="2017-11" db="EMBL/GenBank/DDBJ databases">
        <title>Evolution of Phototrophy in the Chloroflexi Phylum Driven by Horizontal Gene Transfer.</title>
        <authorList>
            <person name="Ward L.M."/>
            <person name="Hemp J."/>
            <person name="Shih P.M."/>
            <person name="Mcglynn S.E."/>
            <person name="Fischer W."/>
        </authorList>
    </citation>
    <scope>NUCLEOTIDE SEQUENCE [LARGE SCALE GENOMIC DNA]</scope>
    <source>
        <strain evidence="9">JP3_7</strain>
    </source>
</reference>
<comment type="similarity">
    <text evidence="2">Belongs to the biopterin-dependent aromatic amino acid hydroxylase family.</text>
</comment>
<accession>A0A2M8QDN5</accession>
<dbReference type="SUPFAM" id="SSF56534">
    <property type="entry name" value="Aromatic aminoacid monoxygenases, catalytic and oligomerization domains"/>
    <property type="match status" value="1"/>
</dbReference>
<feature type="binding site" evidence="7">
    <location>
        <position position="119"/>
    </location>
    <ligand>
        <name>Fe cation</name>
        <dbReference type="ChEBI" id="CHEBI:24875"/>
    </ligand>
</feature>
<dbReference type="GO" id="GO:0016714">
    <property type="term" value="F:oxidoreductase activity, acting on paired donors, with incorporation or reduction of molecular oxygen, reduced pteridine as one donor, and incorporation of one atom of oxygen"/>
    <property type="evidence" value="ECO:0007669"/>
    <property type="project" value="InterPro"/>
</dbReference>
<keyword evidence="3 7" id="KW-0479">Metal-binding</keyword>
<proteinExistence type="inferred from homology"/>
<dbReference type="GO" id="GO:0009072">
    <property type="term" value="P:aromatic amino acid metabolic process"/>
    <property type="evidence" value="ECO:0007669"/>
    <property type="project" value="InterPro"/>
</dbReference>